<dbReference type="EMBL" id="LILD01000010">
    <property type="protein sequence ID" value="KOO36544.1"/>
    <property type="molecule type" value="Genomic_DNA"/>
</dbReference>
<proteinExistence type="predicted"/>
<protein>
    <submittedName>
        <fullName evidence="1">Uncharacterized protein</fullName>
    </submittedName>
</protein>
<sequence length="282" mass="32315">MYSKDQWARFLTQDVKTNAEKRVRAIEFKLLAENFRGQINITDLQLQAGKFVTGTVPYTGEWLRRKSSTLDEHDSTEGVSEPIEIRGDQPRVFEGIRNRFYNIVGRGHEALAFPNVEENRFDRPNVTTPLDLTLYTKNSFDLLRISTNQGSLLDESLQPYPDIRDHPLNLRYSKEFYFEGGEGGSEIKLHASRNIATLNGRAANRRSRTLPIGSAELKMGQQRMMGLPAGSGRIRIEFYNLVEETVETEWGDIEQRQILRDTGVGYWGVAEFAHWENGRSKL</sequence>
<comment type="caution">
    <text evidence="1">The sequence shown here is derived from an EMBL/GenBank/DDBJ whole genome shotgun (WGS) entry which is preliminary data.</text>
</comment>
<organism evidence="1">
    <name type="scientific">Halalkalibacterium halodurans</name>
    <name type="common">Bacillus halodurans</name>
    <dbReference type="NCBI Taxonomy" id="86665"/>
    <lineage>
        <taxon>Bacteria</taxon>
        <taxon>Bacillati</taxon>
        <taxon>Bacillota</taxon>
        <taxon>Bacilli</taxon>
        <taxon>Bacillales</taxon>
        <taxon>Bacillaceae</taxon>
        <taxon>Halalkalibacterium (ex Joshi et al. 2022)</taxon>
    </lineage>
</organism>
<dbReference type="AlphaFoldDB" id="A0A0M0KCN1"/>
<evidence type="ECO:0000313" key="1">
    <source>
        <dbReference type="EMBL" id="KOO36544.1"/>
    </source>
</evidence>
<accession>A0A0M0KCN1</accession>
<gene>
    <name evidence="1" type="ORF">AMD02_17890</name>
</gene>
<dbReference type="PATRIC" id="fig|136160.3.peg.3536"/>
<reference evidence="1" key="1">
    <citation type="submission" date="2015-08" db="EMBL/GenBank/DDBJ databases">
        <title>Complete DNA Sequence of Pseudomonas syringae pv. actinidiae, the Causal Agent of Kiwifruit Canker Disease.</title>
        <authorList>
            <person name="Rikkerink E.H.A."/>
            <person name="Fineran P.C."/>
        </authorList>
    </citation>
    <scope>NUCLEOTIDE SEQUENCE</scope>
    <source>
        <strain evidence="1">DSM 13666</strain>
    </source>
</reference>
<name>A0A0M0KCN1_ALKHA</name>